<dbReference type="FunFam" id="3.30.710.10:FF:000026">
    <property type="entry name" value="E3 ubiquitin ligase complex SCF subunit"/>
    <property type="match status" value="1"/>
</dbReference>
<comment type="similarity">
    <text evidence="2 4">Belongs to the SKP1 family.</text>
</comment>
<evidence type="ECO:0000256" key="1">
    <source>
        <dbReference type="ARBA" id="ARBA00004906"/>
    </source>
</evidence>
<proteinExistence type="inferred from homology"/>
<dbReference type="EMBL" id="KB870809">
    <property type="protein sequence ID" value="EOA24884.1"/>
    <property type="molecule type" value="Genomic_DNA"/>
</dbReference>
<keyword evidence="3 4" id="KW-0833">Ubl conjugation pathway</keyword>
<dbReference type="UniPathway" id="UPA00143"/>
<evidence type="ECO:0000256" key="2">
    <source>
        <dbReference type="ARBA" id="ARBA00009993"/>
    </source>
</evidence>
<name>R0H6G6_9BRAS</name>
<dbReference type="SMART" id="SM00512">
    <property type="entry name" value="Skp1"/>
    <property type="match status" value="1"/>
</dbReference>
<dbReference type="CDD" id="cd18322">
    <property type="entry name" value="BTB_POZ_SKP1"/>
    <property type="match status" value="1"/>
</dbReference>
<organism evidence="7 8">
    <name type="scientific">Capsella rubella</name>
    <dbReference type="NCBI Taxonomy" id="81985"/>
    <lineage>
        <taxon>Eukaryota</taxon>
        <taxon>Viridiplantae</taxon>
        <taxon>Streptophyta</taxon>
        <taxon>Embryophyta</taxon>
        <taxon>Tracheophyta</taxon>
        <taxon>Spermatophyta</taxon>
        <taxon>Magnoliopsida</taxon>
        <taxon>eudicotyledons</taxon>
        <taxon>Gunneridae</taxon>
        <taxon>Pentapetalae</taxon>
        <taxon>rosids</taxon>
        <taxon>malvids</taxon>
        <taxon>Brassicales</taxon>
        <taxon>Brassicaceae</taxon>
        <taxon>Camelineae</taxon>
        <taxon>Capsella</taxon>
    </lineage>
</organism>
<dbReference type="InterPro" id="IPR036296">
    <property type="entry name" value="SKP1-like_dim_sf"/>
</dbReference>
<keyword evidence="8" id="KW-1185">Reference proteome</keyword>
<evidence type="ECO:0000256" key="4">
    <source>
        <dbReference type="PIRNR" id="PIRNR028729"/>
    </source>
</evidence>
<comment type="subunit">
    <text evidence="4">Part of a SCF (SKP1-cullin-F-box) protein ligase complex.</text>
</comment>
<dbReference type="InterPro" id="IPR001232">
    <property type="entry name" value="SKP1-like"/>
</dbReference>
<dbReference type="Pfam" id="PF01466">
    <property type="entry name" value="Skp1"/>
    <property type="match status" value="1"/>
</dbReference>
<dbReference type="eggNOG" id="KOG1724">
    <property type="taxonomic scope" value="Eukaryota"/>
</dbReference>
<sequence length="155" mass="17794">MSSNKIVLTSSDGESFEVEEVVARKLKIVGPMIENDCPDKAIILQNLTGKILALVIEYCKRHVEDDHVAAEEAKKKLKDWDQEFMKDLALDTIFNLILAANYLNVTGLLDLTCQVVADYIKDKKVEEVREIFNVKNDFTPEEEETIRKENEWAYN</sequence>
<evidence type="ECO:0000313" key="8">
    <source>
        <dbReference type="Proteomes" id="UP000029121"/>
    </source>
</evidence>
<dbReference type="Proteomes" id="UP000029121">
    <property type="component" value="Unassembled WGS sequence"/>
</dbReference>
<evidence type="ECO:0000313" key="7">
    <source>
        <dbReference type="EMBL" id="EOA24884.1"/>
    </source>
</evidence>
<accession>R0H6G6</accession>
<evidence type="ECO:0000259" key="5">
    <source>
        <dbReference type="Pfam" id="PF01466"/>
    </source>
</evidence>
<reference evidence="8" key="1">
    <citation type="journal article" date="2013" name="Nat. Genet.">
        <title>The Capsella rubella genome and the genomic consequences of rapid mating system evolution.</title>
        <authorList>
            <person name="Slotte T."/>
            <person name="Hazzouri K.M."/>
            <person name="Agren J.A."/>
            <person name="Koenig D."/>
            <person name="Maumus F."/>
            <person name="Guo Y.L."/>
            <person name="Steige K."/>
            <person name="Platts A.E."/>
            <person name="Escobar J.S."/>
            <person name="Newman L.K."/>
            <person name="Wang W."/>
            <person name="Mandakova T."/>
            <person name="Vello E."/>
            <person name="Smith L.M."/>
            <person name="Henz S.R."/>
            <person name="Steffen J."/>
            <person name="Takuno S."/>
            <person name="Brandvain Y."/>
            <person name="Coop G."/>
            <person name="Andolfatto P."/>
            <person name="Hu T.T."/>
            <person name="Blanchette M."/>
            <person name="Clark R.M."/>
            <person name="Quesneville H."/>
            <person name="Nordborg M."/>
            <person name="Gaut B.S."/>
            <person name="Lysak M.A."/>
            <person name="Jenkins J."/>
            <person name="Grimwood J."/>
            <person name="Chapman J."/>
            <person name="Prochnik S."/>
            <person name="Shu S."/>
            <person name="Rokhsar D."/>
            <person name="Schmutz J."/>
            <person name="Weigel D."/>
            <person name="Wright S.I."/>
        </authorList>
    </citation>
    <scope>NUCLEOTIDE SEQUENCE [LARGE SCALE GENOMIC DNA]</scope>
    <source>
        <strain evidence="8">cv. Monte Gargano</strain>
    </source>
</reference>
<dbReference type="SUPFAM" id="SSF54695">
    <property type="entry name" value="POZ domain"/>
    <property type="match status" value="1"/>
</dbReference>
<dbReference type="KEGG" id="crb:17886684"/>
<dbReference type="InterPro" id="IPR016072">
    <property type="entry name" value="Skp1_comp_dimer"/>
</dbReference>
<dbReference type="InterPro" id="IPR016073">
    <property type="entry name" value="Skp1_comp_POZ"/>
</dbReference>
<dbReference type="PIRSF" id="PIRSF028729">
    <property type="entry name" value="E3_ubiquit_lig_SCF_Skp"/>
    <property type="match status" value="1"/>
</dbReference>
<dbReference type="OrthoDB" id="2342932at2759"/>
<dbReference type="PANTHER" id="PTHR11165">
    <property type="entry name" value="SKP1"/>
    <property type="match status" value="1"/>
</dbReference>
<feature type="domain" description="SKP1 component dimerisation" evidence="5">
    <location>
        <begin position="107"/>
        <end position="153"/>
    </location>
</feature>
<protein>
    <recommendedName>
        <fullName evidence="4">SKP1-like protein</fullName>
    </recommendedName>
</protein>
<dbReference type="AlphaFoldDB" id="R0H6G6"/>
<gene>
    <name evidence="7" type="ORF">CARUB_v10018174mg</name>
</gene>
<dbReference type="InterPro" id="IPR011333">
    <property type="entry name" value="SKP1/BTB/POZ_sf"/>
</dbReference>
<dbReference type="GO" id="GO:0009867">
    <property type="term" value="P:jasmonic acid mediated signaling pathway"/>
    <property type="evidence" value="ECO:0007669"/>
    <property type="project" value="UniProtKB-ARBA"/>
</dbReference>
<dbReference type="Pfam" id="PF03931">
    <property type="entry name" value="Skp1_POZ"/>
    <property type="match status" value="1"/>
</dbReference>
<evidence type="ECO:0000256" key="3">
    <source>
        <dbReference type="ARBA" id="ARBA00022786"/>
    </source>
</evidence>
<dbReference type="SUPFAM" id="SSF81382">
    <property type="entry name" value="Skp1 dimerisation domain-like"/>
    <property type="match status" value="1"/>
</dbReference>
<dbReference type="Gene3D" id="3.30.710.10">
    <property type="entry name" value="Potassium Channel Kv1.1, Chain A"/>
    <property type="match status" value="1"/>
</dbReference>
<comment type="function">
    <text evidence="4">Involved in ubiquitination and subsequent proteasomal degradation of target proteins. Together with CUL1, RBX1 and a F-box protein, it forms a SCF E3 ubiquitin ligase complex. The functional specificity of this complex depends on the type of F-box protein. In the SCF complex, it serves as an adapter that links the F-box protein to CUL1.</text>
</comment>
<dbReference type="GO" id="GO:0006511">
    <property type="term" value="P:ubiquitin-dependent protein catabolic process"/>
    <property type="evidence" value="ECO:0007669"/>
    <property type="project" value="InterPro"/>
</dbReference>
<dbReference type="STRING" id="81985.R0H6G6"/>
<dbReference type="GO" id="GO:0016567">
    <property type="term" value="P:protein ubiquitination"/>
    <property type="evidence" value="ECO:0007669"/>
    <property type="project" value="UniProtKB-UniRule"/>
</dbReference>
<feature type="domain" description="SKP1 component POZ" evidence="6">
    <location>
        <begin position="4"/>
        <end position="63"/>
    </location>
</feature>
<dbReference type="InterPro" id="IPR016897">
    <property type="entry name" value="SKP1"/>
</dbReference>
<evidence type="ECO:0000259" key="6">
    <source>
        <dbReference type="Pfam" id="PF03931"/>
    </source>
</evidence>
<comment type="pathway">
    <text evidence="1 4">Protein modification; protein ubiquitination.</text>
</comment>